<evidence type="ECO:0000313" key="2">
    <source>
        <dbReference type="Proteomes" id="UP000027604"/>
    </source>
</evidence>
<accession>W0V6V5</accession>
<dbReference type="PATRIC" id="fig|1349767.4.peg.4090"/>
<organism evidence="1 2">
    <name type="scientific">Janthinobacterium agaricidamnosum NBRC 102515 = DSM 9628</name>
    <dbReference type="NCBI Taxonomy" id="1349767"/>
    <lineage>
        <taxon>Bacteria</taxon>
        <taxon>Pseudomonadati</taxon>
        <taxon>Pseudomonadota</taxon>
        <taxon>Betaproteobacteria</taxon>
        <taxon>Burkholderiales</taxon>
        <taxon>Oxalobacteraceae</taxon>
        <taxon>Janthinobacterium</taxon>
    </lineage>
</organism>
<reference evidence="1 2" key="1">
    <citation type="journal article" date="2015" name="Genome Announc.">
        <title>Genome Sequence of Mushroom Soft-Rot Pathogen Janthinobacterium agaricidamnosum.</title>
        <authorList>
            <person name="Graupner K."/>
            <person name="Lackner G."/>
            <person name="Hertweck C."/>
        </authorList>
    </citation>
    <scope>NUCLEOTIDE SEQUENCE [LARGE SCALE GENOMIC DNA]</scope>
    <source>
        <strain evidence="2">NBRC 102515 / DSM 9628</strain>
    </source>
</reference>
<keyword evidence="2" id="KW-1185">Reference proteome</keyword>
<protein>
    <submittedName>
        <fullName evidence="1">Uncharacterized protein</fullName>
    </submittedName>
</protein>
<dbReference type="HOGENOM" id="CLU_2935344_0_0_4"/>
<dbReference type="EMBL" id="HG322949">
    <property type="protein sequence ID" value="CDG82982.1"/>
    <property type="molecule type" value="Genomic_DNA"/>
</dbReference>
<evidence type="ECO:0000313" key="1">
    <source>
        <dbReference type="EMBL" id="CDG82982.1"/>
    </source>
</evidence>
<gene>
    <name evidence="1" type="ORF">GJA_2348</name>
</gene>
<name>W0V6V5_9BURK</name>
<dbReference type="AlphaFoldDB" id="W0V6V5"/>
<dbReference type="Proteomes" id="UP000027604">
    <property type="component" value="Chromosome I"/>
</dbReference>
<proteinExistence type="predicted"/>
<sequence>MMELIEKYSEYSITHYFPSSALSIFFPIINTAIFEKSIGIQADIAPVTPEKCRKIILNLK</sequence>
<dbReference type="KEGG" id="jag:GJA_2348"/>